<name>A0A484PMC0_9ZZZZ</name>
<feature type="transmembrane region" description="Helical" evidence="1">
    <location>
        <begin position="141"/>
        <end position="160"/>
    </location>
</feature>
<feature type="transmembrane region" description="Helical" evidence="1">
    <location>
        <begin position="330"/>
        <end position="348"/>
    </location>
</feature>
<proteinExistence type="predicted"/>
<sequence length="671" mass="72092">MRRLSVGQLGMYNTGRQAQGLDALEGSRRREPELLSRKSGMPRLPTALRLLTHIMQPPVIHSESRLALLPYAALALVTFLTLGWMLYYANHGLDFTDEGFYLNWLRSPGAYAFSSTQFGFVYHPFYVLFDGDIAALRRLNILLTFGLAWGLSHSVLRYGLAAADAAALWRPIRGFCLSAAFACGALAVFSNNLLTPNYNILNFQALMLALWGVLLAQAPRQRAWYCGTLIGLGGTLCFLAKPTSALILGLLVLLCLAARPRRNFTVLVIAVAVAGCSLPLAAIGIDGTPAAFIERLQLTQHSDYQLGGGHDWRSLLKIDTFVLDPALSNHLLQLTLATAVLTVLACAGNTILRSLAVAGGLAMGAAAIVLSLGNVPITLPGPLFHGLLGWGIVLGLLPATAYYLAQIGNQTPRLDPFAALLLVTLLCLPHAFAFGTNNLYWHLGALVMYFWILGGVLLFVSARALHGKPPALLPAAVATQLLTVILVGMGLTHPYRQPAPSWTNTHITAVGSTNTRLTVSADIAQYLDALTRDAAQAGFLPDTPLIDLTGQSPTILYALQAKPTGPAWLIGGYSLSTAFATNMLRLASCHDLANAWLLREPKGPRSLPDSLTQALGLGNVEEAYELMAEFDTPPGAGGYPEQRRQQLLKPIRPAQAAEASCRLSRSVPSEP</sequence>
<feature type="transmembrane region" description="Helical" evidence="1">
    <location>
        <begin position="201"/>
        <end position="218"/>
    </location>
</feature>
<keyword evidence="1" id="KW-0812">Transmembrane</keyword>
<evidence type="ECO:0008006" key="4">
    <source>
        <dbReference type="Google" id="ProtNLM"/>
    </source>
</evidence>
<dbReference type="EMBL" id="CAADIB010000006">
    <property type="protein sequence ID" value="VFR26605.1"/>
    <property type="molecule type" value="Genomic_DNA"/>
</dbReference>
<evidence type="ECO:0000256" key="1">
    <source>
        <dbReference type="SAM" id="Phobius"/>
    </source>
</evidence>
<organism evidence="3">
    <name type="scientific">plant metagenome</name>
    <dbReference type="NCBI Taxonomy" id="1297885"/>
    <lineage>
        <taxon>unclassified sequences</taxon>
        <taxon>metagenomes</taxon>
        <taxon>organismal metagenomes</taxon>
    </lineage>
</organism>
<gene>
    <name evidence="2" type="ORF">ANDO1_4399</name>
    <name evidence="3" type="ORF">ANDO2_4305</name>
</gene>
<reference evidence="3" key="1">
    <citation type="submission" date="2019-03" db="EMBL/GenBank/DDBJ databases">
        <authorList>
            <person name="Danneels B."/>
        </authorList>
    </citation>
    <scope>NUCLEOTIDE SEQUENCE</scope>
</reference>
<evidence type="ECO:0000313" key="3">
    <source>
        <dbReference type="EMBL" id="VFR26605.1"/>
    </source>
</evidence>
<feature type="transmembrane region" description="Helical" evidence="1">
    <location>
        <begin position="230"/>
        <end position="257"/>
    </location>
</feature>
<feature type="transmembrane region" description="Helical" evidence="1">
    <location>
        <begin position="355"/>
        <end position="377"/>
    </location>
</feature>
<feature type="transmembrane region" description="Helical" evidence="1">
    <location>
        <begin position="172"/>
        <end position="189"/>
    </location>
</feature>
<protein>
    <recommendedName>
        <fullName evidence="4">Transmembrane protein</fullName>
    </recommendedName>
</protein>
<accession>A0A484PMC0</accession>
<feature type="transmembrane region" description="Helical" evidence="1">
    <location>
        <begin position="109"/>
        <end position="129"/>
    </location>
</feature>
<keyword evidence="1" id="KW-0472">Membrane</keyword>
<keyword evidence="1" id="KW-1133">Transmembrane helix</keyword>
<dbReference type="AlphaFoldDB" id="A0A484PMC0"/>
<feature type="transmembrane region" description="Helical" evidence="1">
    <location>
        <begin position="472"/>
        <end position="491"/>
    </location>
</feature>
<feature type="transmembrane region" description="Helical" evidence="1">
    <location>
        <begin position="383"/>
        <end position="405"/>
    </location>
</feature>
<dbReference type="EMBL" id="CAADHZ010000015">
    <property type="protein sequence ID" value="VFR25418.1"/>
    <property type="molecule type" value="Genomic_DNA"/>
</dbReference>
<feature type="transmembrane region" description="Helical" evidence="1">
    <location>
        <begin position="440"/>
        <end position="460"/>
    </location>
</feature>
<feature type="transmembrane region" description="Helical" evidence="1">
    <location>
        <begin position="264"/>
        <end position="285"/>
    </location>
</feature>
<feature type="transmembrane region" description="Helical" evidence="1">
    <location>
        <begin position="68"/>
        <end position="89"/>
    </location>
</feature>
<feature type="transmembrane region" description="Helical" evidence="1">
    <location>
        <begin position="417"/>
        <end position="434"/>
    </location>
</feature>
<evidence type="ECO:0000313" key="2">
    <source>
        <dbReference type="EMBL" id="VFR25418.1"/>
    </source>
</evidence>